<reference evidence="13 14" key="1">
    <citation type="submission" date="2020-09" db="EMBL/GenBank/DDBJ databases">
        <title>Investigation of environmental microbes.</title>
        <authorList>
            <person name="Ou Y."/>
            <person name="Kang Q."/>
        </authorList>
    </citation>
    <scope>NUCLEOTIDE SEQUENCE [LARGE SCALE GENOMIC DNA]</scope>
    <source>
        <strain evidence="13 14">KJZ-14</strain>
    </source>
</reference>
<dbReference type="PANTHER" id="PTHR43528">
    <property type="entry name" value="ALPHA-KETOGLUTARATE PERMEASE"/>
    <property type="match status" value="1"/>
</dbReference>
<dbReference type="InterPro" id="IPR005828">
    <property type="entry name" value="MFS_sugar_transport-like"/>
</dbReference>
<evidence type="ECO:0000259" key="12">
    <source>
        <dbReference type="PROSITE" id="PS50850"/>
    </source>
</evidence>
<comment type="subcellular location">
    <subcellularLocation>
        <location evidence="1">Cell membrane</location>
        <topology evidence="1">Multi-pass membrane protein</topology>
    </subcellularLocation>
</comment>
<dbReference type="InterPro" id="IPR005829">
    <property type="entry name" value="Sugar_transporter_CS"/>
</dbReference>
<evidence type="ECO:0000256" key="8">
    <source>
        <dbReference type="ARBA" id="ARBA00023136"/>
    </source>
</evidence>
<dbReference type="AlphaFoldDB" id="A0A7H2BD55"/>
<evidence type="ECO:0000256" key="1">
    <source>
        <dbReference type="ARBA" id="ARBA00004651"/>
    </source>
</evidence>
<keyword evidence="4" id="KW-1003">Cell membrane</keyword>
<evidence type="ECO:0000256" key="9">
    <source>
        <dbReference type="ARBA" id="ARBA00037295"/>
    </source>
</evidence>
<feature type="transmembrane region" description="Helical" evidence="11">
    <location>
        <begin position="420"/>
        <end position="438"/>
    </location>
</feature>
<feature type="domain" description="Major facilitator superfamily (MFS) profile" evidence="12">
    <location>
        <begin position="30"/>
        <end position="443"/>
    </location>
</feature>
<dbReference type="Pfam" id="PF00083">
    <property type="entry name" value="Sugar_tr"/>
    <property type="match status" value="1"/>
</dbReference>
<gene>
    <name evidence="13" type="ORF">IDM49_10395</name>
</gene>
<accession>A0A7H2BD55</accession>
<dbReference type="EMBL" id="CP061539">
    <property type="protein sequence ID" value="QNV37601.1"/>
    <property type="molecule type" value="Genomic_DNA"/>
</dbReference>
<protein>
    <recommendedName>
        <fullName evidence="10">Putative proline/betaine transporter</fullName>
    </recommendedName>
</protein>
<evidence type="ECO:0000313" key="14">
    <source>
        <dbReference type="Proteomes" id="UP000516404"/>
    </source>
</evidence>
<keyword evidence="14" id="KW-1185">Reference proteome</keyword>
<evidence type="ECO:0000256" key="5">
    <source>
        <dbReference type="ARBA" id="ARBA00022692"/>
    </source>
</evidence>
<evidence type="ECO:0000256" key="11">
    <source>
        <dbReference type="SAM" id="Phobius"/>
    </source>
</evidence>
<feature type="transmembrane region" description="Helical" evidence="11">
    <location>
        <begin position="201"/>
        <end position="220"/>
    </location>
</feature>
<dbReference type="SUPFAM" id="SSF103473">
    <property type="entry name" value="MFS general substrate transporter"/>
    <property type="match status" value="1"/>
</dbReference>
<keyword evidence="5 11" id="KW-0812">Transmembrane</keyword>
<feature type="transmembrane region" description="Helical" evidence="11">
    <location>
        <begin position="326"/>
        <end position="344"/>
    </location>
</feature>
<keyword evidence="8 11" id="KW-0472">Membrane</keyword>
<feature type="transmembrane region" description="Helical" evidence="11">
    <location>
        <begin position="260"/>
        <end position="282"/>
    </location>
</feature>
<feature type="transmembrane region" description="Helical" evidence="11">
    <location>
        <begin position="294"/>
        <end position="314"/>
    </location>
</feature>
<dbReference type="PROSITE" id="PS50850">
    <property type="entry name" value="MFS"/>
    <property type="match status" value="1"/>
</dbReference>
<evidence type="ECO:0000256" key="10">
    <source>
        <dbReference type="ARBA" id="ARBA00039918"/>
    </source>
</evidence>
<name>A0A7H2BD55_9MICC</name>
<keyword evidence="7 11" id="KW-1133">Transmembrane helix</keyword>
<dbReference type="GO" id="GO:0015293">
    <property type="term" value="F:symporter activity"/>
    <property type="evidence" value="ECO:0007669"/>
    <property type="project" value="UniProtKB-KW"/>
</dbReference>
<evidence type="ECO:0000256" key="7">
    <source>
        <dbReference type="ARBA" id="ARBA00022989"/>
    </source>
</evidence>
<evidence type="ECO:0000313" key="13">
    <source>
        <dbReference type="EMBL" id="QNV37601.1"/>
    </source>
</evidence>
<feature type="transmembrane region" description="Helical" evidence="11">
    <location>
        <begin position="101"/>
        <end position="122"/>
    </location>
</feature>
<feature type="transmembrane region" description="Helical" evidence="11">
    <location>
        <begin position="128"/>
        <end position="154"/>
    </location>
</feature>
<sequence>MNTPEQIHQSVPLLKEEDVLVVDQKEMKKALRATILGNFMEWFDIGVYAYLSASITAVFFPFGEPWNQLAFFGALAATFIVRPIGGLILGPLGDKLGRRKVLAFTIIMMALGTFLIGCIPSYDSWGMWAPITLILLKFVQGFSTGGEYAGAATFIAEYSADRRRGFWASFLDMGSYIGFAFAAALATGVELLLTDEQMISFGWRICFWVALPLGIIGVIMRSHIKESATFEAQQEAAKDEEEKGMGATLIEIFKKYWPQLLTGAALVMCAQVIGYALTTFMPTYLTENLGYDTLHGNALLIPVLLIVAAGLPIFGHFSDKIGRKPILIAGAIISIFLAIPSFYLMMNGGVWMTFFGLLIMGFMLMFQAAIQPSALPSLFATENRYAAMGIMFNIAVALLGSTTGSVITVLESWWKTDYAGAYYIMIACVVGLIGMFFLRESAGRNLLGSMPTVESHEEVQELVETQLENDKLDTSTMPIPVVRIEKAEAELASENGTATSAAEDSQRVE</sequence>
<feature type="transmembrane region" description="Helical" evidence="11">
    <location>
        <begin position="42"/>
        <end position="63"/>
    </location>
</feature>
<dbReference type="GO" id="GO:0005886">
    <property type="term" value="C:plasma membrane"/>
    <property type="evidence" value="ECO:0007669"/>
    <property type="project" value="UniProtKB-SubCell"/>
</dbReference>
<keyword evidence="3" id="KW-0813">Transport</keyword>
<dbReference type="Proteomes" id="UP000516404">
    <property type="component" value="Chromosome"/>
</dbReference>
<comment type="similarity">
    <text evidence="2">Belongs to the major facilitator superfamily. Metabolite:H+ Symporter (MHS) family (TC 2.A.1.6) family.</text>
</comment>
<dbReference type="RefSeq" id="WP_190724451.1">
    <property type="nucleotide sequence ID" value="NZ_CP061539.1"/>
</dbReference>
<dbReference type="KEGG" id="rter:IDM49_10395"/>
<evidence type="ECO:0000256" key="2">
    <source>
        <dbReference type="ARBA" id="ARBA00008240"/>
    </source>
</evidence>
<evidence type="ECO:0000256" key="4">
    <source>
        <dbReference type="ARBA" id="ARBA00022475"/>
    </source>
</evidence>
<dbReference type="InterPro" id="IPR020846">
    <property type="entry name" value="MFS_dom"/>
</dbReference>
<dbReference type="InterPro" id="IPR051084">
    <property type="entry name" value="H+-coupled_symporters"/>
</dbReference>
<comment type="function">
    <text evidence="9">May be a proton symporter involved in the uptake of osmolytes such as proline and glycine betaine.</text>
</comment>
<dbReference type="PANTHER" id="PTHR43528:SF1">
    <property type="entry name" value="ALPHA-KETOGLUTARATE PERMEASE"/>
    <property type="match status" value="1"/>
</dbReference>
<dbReference type="Gene3D" id="1.20.1250.20">
    <property type="entry name" value="MFS general substrate transporter like domains"/>
    <property type="match status" value="2"/>
</dbReference>
<keyword evidence="6" id="KW-0769">Symport</keyword>
<proteinExistence type="inferred from homology"/>
<evidence type="ECO:0000256" key="6">
    <source>
        <dbReference type="ARBA" id="ARBA00022847"/>
    </source>
</evidence>
<dbReference type="InterPro" id="IPR036259">
    <property type="entry name" value="MFS_trans_sf"/>
</dbReference>
<feature type="transmembrane region" description="Helical" evidence="11">
    <location>
        <begin position="166"/>
        <end position="189"/>
    </location>
</feature>
<dbReference type="PROSITE" id="PS00217">
    <property type="entry name" value="SUGAR_TRANSPORT_2"/>
    <property type="match status" value="1"/>
</dbReference>
<organism evidence="13 14">
    <name type="scientific">Rothia terrae</name>
    <dbReference type="NCBI Taxonomy" id="396015"/>
    <lineage>
        <taxon>Bacteria</taxon>
        <taxon>Bacillati</taxon>
        <taxon>Actinomycetota</taxon>
        <taxon>Actinomycetes</taxon>
        <taxon>Micrococcales</taxon>
        <taxon>Micrococcaceae</taxon>
        <taxon>Rothia</taxon>
    </lineage>
</organism>
<dbReference type="FunFam" id="1.20.1250.20:FF:000001">
    <property type="entry name" value="Dicarboxylate MFS transporter"/>
    <property type="match status" value="1"/>
</dbReference>
<feature type="transmembrane region" description="Helical" evidence="11">
    <location>
        <begin position="350"/>
        <end position="370"/>
    </location>
</feature>
<feature type="transmembrane region" description="Helical" evidence="11">
    <location>
        <begin position="390"/>
        <end position="414"/>
    </location>
</feature>
<evidence type="ECO:0000256" key="3">
    <source>
        <dbReference type="ARBA" id="ARBA00022448"/>
    </source>
</evidence>
<feature type="transmembrane region" description="Helical" evidence="11">
    <location>
        <begin position="69"/>
        <end position="89"/>
    </location>
</feature>
<dbReference type="GeneID" id="96624648"/>